<keyword evidence="1" id="KW-0342">GTP-binding</keyword>
<dbReference type="CDD" id="cd01897">
    <property type="entry name" value="NOG"/>
    <property type="match status" value="1"/>
</dbReference>
<feature type="domain" description="FeoB-type G" evidence="3">
    <location>
        <begin position="292"/>
        <end position="349"/>
    </location>
</feature>
<feature type="domain" description="NOG1 N-terminal helical" evidence="5">
    <location>
        <begin position="129"/>
        <end position="286"/>
    </location>
</feature>
<feature type="region of interest" description="Disordered" evidence="2">
    <location>
        <begin position="468"/>
        <end position="505"/>
    </location>
</feature>
<keyword evidence="1" id="KW-0547">Nucleotide-binding</keyword>
<reference evidence="6 8" key="1">
    <citation type="journal article" date="2008" name="Science">
        <title>The Physcomitrella genome reveals evolutionary insights into the conquest of land by plants.</title>
        <authorList>
            <person name="Rensing S."/>
            <person name="Lang D."/>
            <person name="Zimmer A."/>
            <person name="Terry A."/>
            <person name="Salamov A."/>
            <person name="Shapiro H."/>
            <person name="Nishiyama T."/>
            <person name="Perroud P.-F."/>
            <person name="Lindquist E."/>
            <person name="Kamisugi Y."/>
            <person name="Tanahashi T."/>
            <person name="Sakakibara K."/>
            <person name="Fujita T."/>
            <person name="Oishi K."/>
            <person name="Shin-I T."/>
            <person name="Kuroki Y."/>
            <person name="Toyoda A."/>
            <person name="Suzuki Y."/>
            <person name="Hashimoto A."/>
            <person name="Yamaguchi K."/>
            <person name="Sugano A."/>
            <person name="Kohara Y."/>
            <person name="Fujiyama A."/>
            <person name="Anterola A."/>
            <person name="Aoki S."/>
            <person name="Ashton N."/>
            <person name="Barbazuk W.B."/>
            <person name="Barker E."/>
            <person name="Bennetzen J."/>
            <person name="Bezanilla M."/>
            <person name="Blankenship R."/>
            <person name="Cho S.H."/>
            <person name="Dutcher S."/>
            <person name="Estelle M."/>
            <person name="Fawcett J.A."/>
            <person name="Gundlach H."/>
            <person name="Hanada K."/>
            <person name="Heyl A."/>
            <person name="Hicks K.A."/>
            <person name="Hugh J."/>
            <person name="Lohr M."/>
            <person name="Mayer K."/>
            <person name="Melkozernov A."/>
            <person name="Murata T."/>
            <person name="Nelson D."/>
            <person name="Pils B."/>
            <person name="Prigge M."/>
            <person name="Reiss B."/>
            <person name="Renner T."/>
            <person name="Rombauts S."/>
            <person name="Rushton P."/>
            <person name="Sanderfoot A."/>
            <person name="Schween G."/>
            <person name="Shiu S.-H."/>
            <person name="Stueber K."/>
            <person name="Theodoulou F.L."/>
            <person name="Tu H."/>
            <person name="Van de Peer Y."/>
            <person name="Verrier P.J."/>
            <person name="Waters E."/>
            <person name="Wood A."/>
            <person name="Yang L."/>
            <person name="Cove D."/>
            <person name="Cuming A."/>
            <person name="Hasebe M."/>
            <person name="Lucas S."/>
            <person name="Mishler D.B."/>
            <person name="Reski R."/>
            <person name="Grigoriev I."/>
            <person name="Quatrano R.S."/>
            <person name="Boore J.L."/>
        </authorList>
    </citation>
    <scope>NUCLEOTIDE SEQUENCE [LARGE SCALE GENOMIC DNA]</scope>
    <source>
        <strain evidence="7 8">cv. Gransden 2004</strain>
    </source>
</reference>
<dbReference type="GeneID" id="112282734"/>
<organism evidence="6">
    <name type="scientific">Physcomitrium patens</name>
    <name type="common">Spreading-leaved earth moss</name>
    <name type="synonym">Physcomitrella patens</name>
    <dbReference type="NCBI Taxonomy" id="3218"/>
    <lineage>
        <taxon>Eukaryota</taxon>
        <taxon>Viridiplantae</taxon>
        <taxon>Streptophyta</taxon>
        <taxon>Embryophyta</taxon>
        <taxon>Bryophyta</taxon>
        <taxon>Bryophytina</taxon>
        <taxon>Bryopsida</taxon>
        <taxon>Funariidae</taxon>
        <taxon>Funariales</taxon>
        <taxon>Funariaceae</taxon>
        <taxon>Physcomitrium</taxon>
    </lineage>
</organism>
<dbReference type="Gene3D" id="3.40.50.300">
    <property type="entry name" value="P-loop containing nucleotide triphosphate hydrolases"/>
    <property type="match status" value="1"/>
</dbReference>
<sequence length="505" mass="55783">MKVAMQYLVPHVIVFTSGITKCCTSSRLRPLHALCKTPSSSFLVTRDLRWACNSVSGCEGSAVPRYTRVRSFSLDQLRLVTSQSVTIDEAPEVQITGDGFSAADEQPQSSIDSESKPKIAVKRRDIGAFQQLPVVSPGIEILGTALRRTKMIKPTKGIQNAAKRERNRGAKQLDALTKELTIPLKGYVKNFPECQQLHPYEQSLLELTLGPGTYEETLRRVDLLRKRILDYGKNCASLCAKSTSKREAEERLEEGITKLEDMFKRHGKAVDDLKEIAKVLRAMPVVHPRTPTVCLVGAPNVGKSSLVRILSSGKPEVCNYPFTTRGISMGHFFVDSVRYQVTDTPGILNRPDDERNNIEKLTLAALAHLPTAVLYVHDLTGECGTTVSDQFSIYKHIKGLFPERPWLDVVSKADLLETPPAHIPALEAEAYVLVGPAGALRVSTQTEHGLDELVRRVHALLSAHSKTLRDEAGETLPQKMSTSSPSDKDPATPFYFPAWPHAQNS</sequence>
<dbReference type="GO" id="GO:0005525">
    <property type="term" value="F:GTP binding"/>
    <property type="evidence" value="ECO:0007669"/>
    <property type="project" value="UniProtKB-KW"/>
</dbReference>
<dbReference type="GO" id="GO:0005730">
    <property type="term" value="C:nucleolus"/>
    <property type="evidence" value="ECO:0000318"/>
    <property type="project" value="GO_Central"/>
</dbReference>
<dbReference type="InterPro" id="IPR006073">
    <property type="entry name" value="GTP-bd"/>
</dbReference>
<dbReference type="SUPFAM" id="SSF52540">
    <property type="entry name" value="P-loop containing nucleoside triphosphate hydrolases"/>
    <property type="match status" value="1"/>
</dbReference>
<feature type="region of interest" description="Disordered" evidence="2">
    <location>
        <begin position="98"/>
        <end position="117"/>
    </location>
</feature>
<feature type="domain" description="Nucleolar GTP-binding protein 1 Rossman-fold" evidence="4">
    <location>
        <begin position="357"/>
        <end position="414"/>
    </location>
</feature>
<reference evidence="7" key="3">
    <citation type="submission" date="2020-12" db="UniProtKB">
        <authorList>
            <consortium name="EnsemblPlants"/>
        </authorList>
    </citation>
    <scope>IDENTIFICATION</scope>
</reference>
<dbReference type="InterPro" id="IPR030389">
    <property type="entry name" value="G_FEOB_dom"/>
</dbReference>
<dbReference type="OrthoDB" id="415015at2759"/>
<dbReference type="EnsemblPlants" id="Pp3c1_10540V3.2">
    <property type="protein sequence ID" value="Pp3c1_10540V3.2"/>
    <property type="gene ID" value="Pp3c1_10540"/>
</dbReference>
<dbReference type="FunCoup" id="A0A2K1L7U3">
    <property type="interactions" value="681"/>
</dbReference>
<dbReference type="Pfam" id="PF17835">
    <property type="entry name" value="NOG1_N"/>
    <property type="match status" value="1"/>
</dbReference>
<dbReference type="PRINTS" id="PR00326">
    <property type="entry name" value="GTP1OBG"/>
</dbReference>
<proteinExistence type="predicted"/>
<protein>
    <recommendedName>
        <fullName evidence="9">OBG-type G domain-containing protein</fullName>
    </recommendedName>
</protein>
<reference evidence="6 8" key="2">
    <citation type="journal article" date="2018" name="Plant J.">
        <title>The Physcomitrella patens chromosome-scale assembly reveals moss genome structure and evolution.</title>
        <authorList>
            <person name="Lang D."/>
            <person name="Ullrich K.K."/>
            <person name="Murat F."/>
            <person name="Fuchs J."/>
            <person name="Jenkins J."/>
            <person name="Haas F.B."/>
            <person name="Piednoel M."/>
            <person name="Gundlach H."/>
            <person name="Van Bel M."/>
            <person name="Meyberg R."/>
            <person name="Vives C."/>
            <person name="Morata J."/>
            <person name="Symeonidi A."/>
            <person name="Hiss M."/>
            <person name="Muchero W."/>
            <person name="Kamisugi Y."/>
            <person name="Saleh O."/>
            <person name="Blanc G."/>
            <person name="Decker E.L."/>
            <person name="van Gessel N."/>
            <person name="Grimwood J."/>
            <person name="Hayes R.D."/>
            <person name="Graham S.W."/>
            <person name="Gunter L.E."/>
            <person name="McDaniel S.F."/>
            <person name="Hoernstein S.N.W."/>
            <person name="Larsson A."/>
            <person name="Li F.W."/>
            <person name="Perroud P.F."/>
            <person name="Phillips J."/>
            <person name="Ranjan P."/>
            <person name="Rokshar D.S."/>
            <person name="Rothfels C.J."/>
            <person name="Schneider L."/>
            <person name="Shu S."/>
            <person name="Stevenson D.W."/>
            <person name="Thummler F."/>
            <person name="Tillich M."/>
            <person name="Villarreal Aguilar J.C."/>
            <person name="Widiez T."/>
            <person name="Wong G.K."/>
            <person name="Wymore A."/>
            <person name="Zhang Y."/>
            <person name="Zimmer A.D."/>
            <person name="Quatrano R.S."/>
            <person name="Mayer K.F.X."/>
            <person name="Goodstein D."/>
            <person name="Casacuberta J.M."/>
            <person name="Vandepoele K."/>
            <person name="Reski R."/>
            <person name="Cuming A.C."/>
            <person name="Tuskan G.A."/>
            <person name="Maumus F."/>
            <person name="Salse J."/>
            <person name="Schmutz J."/>
            <person name="Rensing S.A."/>
        </authorList>
    </citation>
    <scope>NUCLEOTIDE SEQUENCE [LARGE SCALE GENOMIC DNA]</scope>
    <source>
        <strain evidence="7 8">cv. Gransden 2004</strain>
    </source>
</reference>
<dbReference type="PANTHER" id="PTHR45759">
    <property type="entry name" value="NUCLEOLAR GTP-BINDING PROTEIN 1"/>
    <property type="match status" value="1"/>
</dbReference>
<evidence type="ECO:0000256" key="1">
    <source>
        <dbReference type="ARBA" id="ARBA00023134"/>
    </source>
</evidence>
<dbReference type="InterPro" id="IPR041623">
    <property type="entry name" value="NOG1_N"/>
</dbReference>
<dbReference type="GO" id="GO:0003723">
    <property type="term" value="F:RNA binding"/>
    <property type="evidence" value="ECO:0000318"/>
    <property type="project" value="GO_Central"/>
</dbReference>
<evidence type="ECO:0000313" key="6">
    <source>
        <dbReference type="EMBL" id="PNR62061.1"/>
    </source>
</evidence>
<dbReference type="InterPro" id="IPR027417">
    <property type="entry name" value="P-loop_NTPase"/>
</dbReference>
<dbReference type="GO" id="GO:0042273">
    <property type="term" value="P:ribosomal large subunit biogenesis"/>
    <property type="evidence" value="ECO:0000318"/>
    <property type="project" value="GO_Central"/>
</dbReference>
<evidence type="ECO:0000313" key="8">
    <source>
        <dbReference type="Proteomes" id="UP000006727"/>
    </source>
</evidence>
<dbReference type="EnsemblPlants" id="Pp3c1_10540V3.1">
    <property type="protein sequence ID" value="Pp3c1_10540V3.1"/>
    <property type="gene ID" value="Pp3c1_10540"/>
</dbReference>
<dbReference type="Gramene" id="Pp3c1_10540V3.2">
    <property type="protein sequence ID" value="Pp3c1_10540V3.2"/>
    <property type="gene ID" value="Pp3c1_10540"/>
</dbReference>
<dbReference type="KEGG" id="ppp:112282734"/>
<evidence type="ECO:0000256" key="2">
    <source>
        <dbReference type="SAM" id="MobiDB-lite"/>
    </source>
</evidence>
<dbReference type="Gene3D" id="1.20.120.1190">
    <property type="match status" value="1"/>
</dbReference>
<dbReference type="RefSeq" id="XP_024376525.1">
    <property type="nucleotide sequence ID" value="XM_024520757.2"/>
</dbReference>
<dbReference type="PaxDb" id="3218-PP1S139_50V6.1"/>
<evidence type="ECO:0000259" key="5">
    <source>
        <dbReference type="Pfam" id="PF17835"/>
    </source>
</evidence>
<name>A0A2K1L7U3_PHYPA</name>
<evidence type="ECO:0000259" key="4">
    <source>
        <dbReference type="Pfam" id="PF06858"/>
    </source>
</evidence>
<dbReference type="Gramene" id="Pp3c1_10540V3.1">
    <property type="protein sequence ID" value="Pp3c1_10540V3.1"/>
    <property type="gene ID" value="Pp3c1_10540"/>
</dbReference>
<dbReference type="InterPro" id="IPR010674">
    <property type="entry name" value="NOG1_Rossman_fold_dom"/>
</dbReference>
<dbReference type="Pfam" id="PF02421">
    <property type="entry name" value="FeoB_N"/>
    <property type="match status" value="1"/>
</dbReference>
<evidence type="ECO:0008006" key="9">
    <source>
        <dbReference type="Google" id="ProtNLM"/>
    </source>
</evidence>
<gene>
    <name evidence="7" type="primary">LOC112282734</name>
    <name evidence="6" type="ORF">PHYPA_000485</name>
</gene>
<dbReference type="EMBL" id="ABEU02000001">
    <property type="protein sequence ID" value="PNR62061.1"/>
    <property type="molecule type" value="Genomic_DNA"/>
</dbReference>
<keyword evidence="8" id="KW-1185">Reference proteome</keyword>
<evidence type="ECO:0000313" key="7">
    <source>
        <dbReference type="EnsemblPlants" id="Pp3c1_10540V3.1"/>
    </source>
</evidence>
<dbReference type="STRING" id="3218.A0A2K1L7U3"/>
<dbReference type="AlphaFoldDB" id="A0A2K1L7U3"/>
<dbReference type="Proteomes" id="UP000006727">
    <property type="component" value="Chromosome 1"/>
</dbReference>
<evidence type="ECO:0000259" key="3">
    <source>
        <dbReference type="Pfam" id="PF02421"/>
    </source>
</evidence>
<dbReference type="Pfam" id="PF06858">
    <property type="entry name" value="NOG1"/>
    <property type="match status" value="1"/>
</dbReference>
<accession>A0A2K1L7U3</accession>
<dbReference type="GO" id="GO:0003924">
    <property type="term" value="F:GTPase activity"/>
    <property type="evidence" value="ECO:0000318"/>
    <property type="project" value="GO_Central"/>
</dbReference>